<evidence type="ECO:0000313" key="10">
    <source>
        <dbReference type="Proteomes" id="UP000738349"/>
    </source>
</evidence>
<keyword evidence="10" id="KW-1185">Reference proteome</keyword>
<dbReference type="Proteomes" id="UP000738349">
    <property type="component" value="Unassembled WGS sequence"/>
</dbReference>
<evidence type="ECO:0000256" key="5">
    <source>
        <dbReference type="ARBA" id="ARBA00022824"/>
    </source>
</evidence>
<reference evidence="9" key="1">
    <citation type="journal article" date="2021" name="Nat. Commun.">
        <title>Genetic determinants of endophytism in the Arabidopsis root mycobiome.</title>
        <authorList>
            <person name="Mesny F."/>
            <person name="Miyauchi S."/>
            <person name="Thiergart T."/>
            <person name="Pickel B."/>
            <person name="Atanasova L."/>
            <person name="Karlsson M."/>
            <person name="Huettel B."/>
            <person name="Barry K.W."/>
            <person name="Haridas S."/>
            <person name="Chen C."/>
            <person name="Bauer D."/>
            <person name="Andreopoulos W."/>
            <person name="Pangilinan J."/>
            <person name="LaButti K."/>
            <person name="Riley R."/>
            <person name="Lipzen A."/>
            <person name="Clum A."/>
            <person name="Drula E."/>
            <person name="Henrissat B."/>
            <person name="Kohler A."/>
            <person name="Grigoriev I.V."/>
            <person name="Martin F.M."/>
            <person name="Hacquard S."/>
        </authorList>
    </citation>
    <scope>NUCLEOTIDE SEQUENCE</scope>
    <source>
        <strain evidence="9">MPI-CAGE-AT-0147</strain>
    </source>
</reference>
<dbReference type="GO" id="GO:0005739">
    <property type="term" value="C:mitochondrion"/>
    <property type="evidence" value="ECO:0007669"/>
    <property type="project" value="UniProtKB-SubCell"/>
</dbReference>
<accession>A0A9P9FQM4</accession>
<keyword evidence="5" id="KW-0256">Endoplasmic reticulum</keyword>
<dbReference type="SUPFAM" id="SSF48403">
    <property type="entry name" value="Ankyrin repeat"/>
    <property type="match status" value="1"/>
</dbReference>
<dbReference type="Gene3D" id="1.25.40.20">
    <property type="entry name" value="Ankyrin repeat-containing domain"/>
    <property type="match status" value="1"/>
</dbReference>
<dbReference type="GO" id="GO:0005783">
    <property type="term" value="C:endoplasmic reticulum"/>
    <property type="evidence" value="ECO:0007669"/>
    <property type="project" value="UniProtKB-SubCell"/>
</dbReference>
<sequence>MAAPAASSIAKEGLTLLDGAIEGDMAVDYVFLHGLNGHPQKTWTYKDPEGSTSFFWPAQIQADIPGCRVMTFGYNAAFERALVENTTTIDAIAQILINRLIDHRTGEHMTRPLVLIAHSLGGLVIKRALSDCHADRHAGLQTRRVKEQNAIYDSIAGIVFMGTPHAGSHVADANRVKVLKAIARATFKKVPKNLVTALSAHSRELQNLSTSFERTTLFTEHVIEICTYFEMQSTRFAGAEVVPEAMARLHYLNERLEGIPKEHTKMAKFSGPEDDGYTSIRQRLKAMGSDGLEALKARNATYRISQIPGDIVRDKLADFLSSCEMQKLGPADNFQIHSYASRLGQRNSTKTATVTFKVIPSALLGKSTEWTASFEHNNVFGRITLDTNFDGFTVLNEVEPDNHVLDFIALPGLGYHPFTIWQHNAAADPYMWLRDSLPYEVPGTQVLLYGYDADDQTRQSRLSVEGIAVSLISHLRNIGRSSLSAKPLVFLAHSLGGSILKQCLIELANSGPSDMFMLEAVKTCIFLAVPNTLPTSVKLEAMMGNKRFDKVLHDLHDDANIGYMSSLSDMLRGIAQANNIRLCSGYELAPTQYPKQSFSYDANRSEPLLQAHEFVQDGTSRADTFTVNRAHETILKLRPESQTVKTIARFLRESTEVKNNFNSTPGHTQAGGSQWTVPSIFSQWTSLVSYFRPDPPTQISVTRPPSSVLLSNEEMPSSTLYREFMATLSLHSWAREESIEKAYQDTFEWIWSNQDIGLSSWLVDGSPLFWISGKPGSGKSTLMRYLWNHQNLSDAMIKSPSDNPKLKLAFFFHHRGSHAQKSFEGMLHSILYQLLDEEPRLASLLLPDFAKLLPHERAHWTWTMPKLMKAYNDIISQTSFSVDIFLFLDALDEYDGPPEAIVHFLHTSVEKSARSSTHLKVCFSSREWPDFVESFSRGPGFKIHDYTQQDIQNYISSRVEKELLTVDRAATTTEQQAQDIREMETILASRAEGVFIWVKAVIDEISRAFFPSTPTKPLVSLVEDLPHDLDLFYAEAVKRIPQHYRMESYIMFETILRWGMSTIPIEILHAAVSCGKYNTPNDCIDAIQRTQKDSRSSQSWVQARGAGLVEITRGNHYQDDGPILMAGFMHQSVVDFILKPGFRGLILERALSLPTENGYTFVSKWVLAGAEMSYKDGGQKYAGAPSTNSLARSEATTGRSMKRFLDALHPNVLSDLLTVADYPGTITHPQTILAVVCNLRVLIQEIIQEHAGRIPNHGQFSALHYLADVTPRMPLHGFIFPLEHTPDSMDIAQLLLQHGASLDSTFDGKTPFQLLFSKFAYTRFTGSSENKYQDDPIRTRLAGHFLRFGQNPNVEISIRLPRRRHQPEKWTSCKPVHISPPQLTSLLLQYNADVNALDGEGRTPLDLACGVGGNTYEIGDHVRPEEAYEFANLLLSHGAAVTTTGNKSWAIFASIISERKPVPNSFKQPLILSRKAILVKKAKDLQRRYTRLR</sequence>
<dbReference type="SUPFAM" id="SSF53474">
    <property type="entry name" value="alpha/beta-Hydrolases"/>
    <property type="match status" value="2"/>
</dbReference>
<dbReference type="InterPro" id="IPR056884">
    <property type="entry name" value="NPHP3-like_N"/>
</dbReference>
<dbReference type="GO" id="GO:0016020">
    <property type="term" value="C:membrane"/>
    <property type="evidence" value="ECO:0007669"/>
    <property type="project" value="UniProtKB-SubCell"/>
</dbReference>
<dbReference type="InterPro" id="IPR052374">
    <property type="entry name" value="SERAC1"/>
</dbReference>
<dbReference type="Gene3D" id="3.40.50.1820">
    <property type="entry name" value="alpha/beta hydrolase"/>
    <property type="match status" value="1"/>
</dbReference>
<dbReference type="InterPro" id="IPR029058">
    <property type="entry name" value="AB_hydrolase_fold"/>
</dbReference>
<organism evidence="9 10">
    <name type="scientific">Dactylonectria macrodidyma</name>
    <dbReference type="NCBI Taxonomy" id="307937"/>
    <lineage>
        <taxon>Eukaryota</taxon>
        <taxon>Fungi</taxon>
        <taxon>Dikarya</taxon>
        <taxon>Ascomycota</taxon>
        <taxon>Pezizomycotina</taxon>
        <taxon>Sordariomycetes</taxon>
        <taxon>Hypocreomycetidae</taxon>
        <taxon>Hypocreales</taxon>
        <taxon>Nectriaceae</taxon>
        <taxon>Dactylonectria</taxon>
    </lineage>
</organism>
<dbReference type="InterPro" id="IPR027417">
    <property type="entry name" value="P-loop_NTPase"/>
</dbReference>
<dbReference type="Pfam" id="PF24883">
    <property type="entry name" value="NPHP3_N"/>
    <property type="match status" value="1"/>
</dbReference>
<comment type="caution">
    <text evidence="9">The sequence shown here is derived from an EMBL/GenBank/DDBJ whole genome shotgun (WGS) entry which is preliminary data.</text>
</comment>
<keyword evidence="6" id="KW-0496">Mitochondrion</keyword>
<comment type="subcellular location">
    <subcellularLocation>
        <location evidence="2">Endoplasmic reticulum</location>
    </subcellularLocation>
    <subcellularLocation>
        <location evidence="3">Membrane</location>
    </subcellularLocation>
    <subcellularLocation>
        <location evidence="1">Mitochondrion</location>
    </subcellularLocation>
</comment>
<evidence type="ECO:0000256" key="6">
    <source>
        <dbReference type="ARBA" id="ARBA00023128"/>
    </source>
</evidence>
<dbReference type="PANTHER" id="PTHR48182:SF2">
    <property type="entry name" value="PROTEIN SERAC1"/>
    <property type="match status" value="1"/>
</dbReference>
<dbReference type="EMBL" id="JAGMUV010000002">
    <property type="protein sequence ID" value="KAH7171267.1"/>
    <property type="molecule type" value="Genomic_DNA"/>
</dbReference>
<gene>
    <name evidence="9" type="ORF">EDB81DRAFT_194567</name>
</gene>
<evidence type="ECO:0000259" key="8">
    <source>
        <dbReference type="Pfam" id="PF24883"/>
    </source>
</evidence>
<dbReference type="OrthoDB" id="1658288at2759"/>
<evidence type="ECO:0000256" key="7">
    <source>
        <dbReference type="ARBA" id="ARBA00023136"/>
    </source>
</evidence>
<protein>
    <submittedName>
        <fullName evidence="9">SERAC1</fullName>
    </submittedName>
</protein>
<evidence type="ECO:0000256" key="1">
    <source>
        <dbReference type="ARBA" id="ARBA00004173"/>
    </source>
</evidence>
<evidence type="ECO:0000256" key="2">
    <source>
        <dbReference type="ARBA" id="ARBA00004240"/>
    </source>
</evidence>
<dbReference type="PANTHER" id="PTHR48182">
    <property type="entry name" value="PROTEIN SERAC1"/>
    <property type="match status" value="1"/>
</dbReference>
<dbReference type="InterPro" id="IPR036770">
    <property type="entry name" value="Ankyrin_rpt-contain_sf"/>
</dbReference>
<dbReference type="Gene3D" id="3.40.50.300">
    <property type="entry name" value="P-loop containing nucleotide triphosphate hydrolases"/>
    <property type="match status" value="1"/>
</dbReference>
<name>A0A9P9FQM4_9HYPO</name>
<feature type="domain" description="Nephrocystin 3-like N-terminal" evidence="8">
    <location>
        <begin position="746"/>
        <end position="926"/>
    </location>
</feature>
<evidence type="ECO:0000313" key="9">
    <source>
        <dbReference type="EMBL" id="KAH7171267.1"/>
    </source>
</evidence>
<proteinExistence type="predicted"/>
<evidence type="ECO:0000256" key="4">
    <source>
        <dbReference type="ARBA" id="ARBA00022737"/>
    </source>
</evidence>
<evidence type="ECO:0000256" key="3">
    <source>
        <dbReference type="ARBA" id="ARBA00004370"/>
    </source>
</evidence>
<keyword evidence="7" id="KW-0472">Membrane</keyword>
<keyword evidence="4" id="KW-0677">Repeat</keyword>
<dbReference type="SUPFAM" id="SSF52540">
    <property type="entry name" value="P-loop containing nucleoside triphosphate hydrolases"/>
    <property type="match status" value="1"/>
</dbReference>